<accession>A0A8X6F122</accession>
<sequence length="85" mass="9748">MTQRYNHAITVINECRPVNKLANFIHNSNRKGLRTSTQTSPTVSSEERKRTTGRMTPSTVLFRWRLIWLIHGSEDLYTALTAATT</sequence>
<gene>
    <name evidence="2" type="ORF">TNCT_174681</name>
</gene>
<feature type="compositionally biased region" description="Polar residues" evidence="1">
    <location>
        <begin position="34"/>
        <end position="44"/>
    </location>
</feature>
<evidence type="ECO:0000313" key="2">
    <source>
        <dbReference type="EMBL" id="GFQ67062.1"/>
    </source>
</evidence>
<proteinExistence type="predicted"/>
<reference evidence="2" key="1">
    <citation type="submission" date="2020-07" db="EMBL/GenBank/DDBJ databases">
        <title>Multicomponent nature underlies the extraordinary mechanical properties of spider dragline silk.</title>
        <authorList>
            <person name="Kono N."/>
            <person name="Nakamura H."/>
            <person name="Mori M."/>
            <person name="Yoshida Y."/>
            <person name="Ohtoshi R."/>
            <person name="Malay A.D."/>
            <person name="Moran D.A.P."/>
            <person name="Tomita M."/>
            <person name="Numata K."/>
            <person name="Arakawa K."/>
        </authorList>
    </citation>
    <scope>NUCLEOTIDE SEQUENCE</scope>
</reference>
<keyword evidence="3" id="KW-1185">Reference proteome</keyword>
<protein>
    <submittedName>
        <fullName evidence="2">Uncharacterized protein</fullName>
    </submittedName>
</protein>
<dbReference type="Proteomes" id="UP000887116">
    <property type="component" value="Unassembled WGS sequence"/>
</dbReference>
<evidence type="ECO:0000313" key="3">
    <source>
        <dbReference type="Proteomes" id="UP000887116"/>
    </source>
</evidence>
<feature type="region of interest" description="Disordered" evidence="1">
    <location>
        <begin position="29"/>
        <end position="54"/>
    </location>
</feature>
<name>A0A8X6F122_TRICU</name>
<evidence type="ECO:0000256" key="1">
    <source>
        <dbReference type="SAM" id="MobiDB-lite"/>
    </source>
</evidence>
<dbReference type="AlphaFoldDB" id="A0A8X6F122"/>
<organism evidence="2 3">
    <name type="scientific">Trichonephila clavata</name>
    <name type="common">Joro spider</name>
    <name type="synonym">Nephila clavata</name>
    <dbReference type="NCBI Taxonomy" id="2740835"/>
    <lineage>
        <taxon>Eukaryota</taxon>
        <taxon>Metazoa</taxon>
        <taxon>Ecdysozoa</taxon>
        <taxon>Arthropoda</taxon>
        <taxon>Chelicerata</taxon>
        <taxon>Arachnida</taxon>
        <taxon>Araneae</taxon>
        <taxon>Araneomorphae</taxon>
        <taxon>Entelegynae</taxon>
        <taxon>Araneoidea</taxon>
        <taxon>Nephilidae</taxon>
        <taxon>Trichonephila</taxon>
    </lineage>
</organism>
<comment type="caution">
    <text evidence="2">The sequence shown here is derived from an EMBL/GenBank/DDBJ whole genome shotgun (WGS) entry which is preliminary data.</text>
</comment>
<dbReference type="EMBL" id="BMAO01030301">
    <property type="protein sequence ID" value="GFQ67062.1"/>
    <property type="molecule type" value="Genomic_DNA"/>
</dbReference>